<dbReference type="RefSeq" id="XP_022085166.1">
    <property type="nucleotide sequence ID" value="XM_022229474.1"/>
</dbReference>
<evidence type="ECO:0000313" key="2">
    <source>
        <dbReference type="Proteomes" id="UP000694845"/>
    </source>
</evidence>
<dbReference type="InterPro" id="IPR027482">
    <property type="entry name" value="Sec1-like_dom2"/>
</dbReference>
<comment type="similarity">
    <text evidence="1">Belongs to the STXBP/unc-18/SEC1 family.</text>
</comment>
<evidence type="ECO:0000256" key="1">
    <source>
        <dbReference type="ARBA" id="ARBA00009884"/>
    </source>
</evidence>
<name>A0A8B7XZI0_ACAPL</name>
<dbReference type="OrthoDB" id="549905at2759"/>
<dbReference type="OMA" id="FHEYESL"/>
<accession>A0A8B7XZI0</accession>
<dbReference type="GO" id="GO:0016192">
    <property type="term" value="P:vesicle-mediated transport"/>
    <property type="evidence" value="ECO:0007669"/>
    <property type="project" value="InterPro"/>
</dbReference>
<dbReference type="GeneID" id="110976314"/>
<dbReference type="Proteomes" id="UP000694845">
    <property type="component" value="Unplaced"/>
</dbReference>
<dbReference type="Gene3D" id="3.40.50.1910">
    <property type="match status" value="1"/>
</dbReference>
<evidence type="ECO:0000313" key="4">
    <source>
        <dbReference type="RefSeq" id="XP_022085167.1"/>
    </source>
</evidence>
<evidence type="ECO:0000313" key="3">
    <source>
        <dbReference type="RefSeq" id="XP_022085166.1"/>
    </source>
</evidence>
<proteinExistence type="inferred from homology"/>
<dbReference type="RefSeq" id="XP_022085167.1">
    <property type="nucleotide sequence ID" value="XM_022229475.1"/>
</dbReference>
<dbReference type="CTD" id="152579"/>
<reference evidence="3 4" key="1">
    <citation type="submission" date="2025-04" db="UniProtKB">
        <authorList>
            <consortium name="RefSeq"/>
        </authorList>
    </citation>
    <scope>IDENTIFICATION</scope>
</reference>
<dbReference type="KEGG" id="aplc:110976314"/>
<dbReference type="Pfam" id="PF00995">
    <property type="entry name" value="Sec1"/>
    <property type="match status" value="1"/>
</dbReference>
<protein>
    <submittedName>
        <fullName evidence="3 4">Sec1 family domain-containing protein 2-like isoform X1</fullName>
    </submittedName>
</protein>
<dbReference type="InterPro" id="IPR036045">
    <property type="entry name" value="Sec1-like_sf"/>
</dbReference>
<dbReference type="PANTHER" id="PTHR11679">
    <property type="entry name" value="VESICLE PROTEIN SORTING-ASSOCIATED"/>
    <property type="match status" value="1"/>
</dbReference>
<dbReference type="AlphaFoldDB" id="A0A8B7XZI0"/>
<dbReference type="SUPFAM" id="SSF56815">
    <property type="entry name" value="Sec1/munc18-like (SM) proteins"/>
    <property type="match status" value="1"/>
</dbReference>
<sequence>MATSRSIVASCRAGWETVCHHVSKAVVFVDSPMAECLHWCIGAGMLLRAGAIDIKEFSSFESATPEERKAVFIVSGLLADTVEEIIKDIVQASDFQYCIAVTAMPHSLHSHLLGEGHSDSTTESALFVQFENKLRKWMGGPIAEAEVVHVPLFAAPLCPSLFVVPTYSSLFPLLTSDLAKVQDTRDSKGDKPLDKLDDIELQLLPTALQAQLKMLVSGISSFCEQIKVNEDVYSIGHTSRLVAAELAGLPSAKARRKAAQHRASVLLIDRTLDLAGAASHLGRETLADRVLCHLDRLPGHSTDVGVDMADLFSLGGVQPVSSQVIYPGCLAHPSDSTSHSPLNTLITTKQKESLMDVNRQLVDAISKEKLPLKIGGKIGRVGPETLQTHLQLFKNNPDALRRNLGLLQVVSACVETLTHPCQAEWEGHLGAEKLLLQGMGEEAGAPSLDQILTVLEKGQTEKMAHSLDTILLLLVFAYSLAGDDSISFDSDERSLKTLLVQAILSEQEPSELITQFVGETRSEDRVREAVNNLFTKLRAVGRARGHLQQFRSIFDHGSMVAPASYNPFFKQVLDGIFSPNKSELPDIEYKSTGLRDLIKTGFRFFVNVSKPRPSDHPLLIVFVLGGVTCSEVRTIKETVASHSPNTQVVVGSTRILKPTDVLRLLLCQDNLHPTM</sequence>
<organism evidence="2 3">
    <name type="scientific">Acanthaster planci</name>
    <name type="common">Crown-of-thorns starfish</name>
    <dbReference type="NCBI Taxonomy" id="133434"/>
    <lineage>
        <taxon>Eukaryota</taxon>
        <taxon>Metazoa</taxon>
        <taxon>Echinodermata</taxon>
        <taxon>Eleutherozoa</taxon>
        <taxon>Asterozoa</taxon>
        <taxon>Asteroidea</taxon>
        <taxon>Valvatacea</taxon>
        <taxon>Valvatida</taxon>
        <taxon>Acanthasteridae</taxon>
        <taxon>Acanthaster</taxon>
    </lineage>
</organism>
<dbReference type="InterPro" id="IPR001619">
    <property type="entry name" value="Sec1-like"/>
</dbReference>
<gene>
    <name evidence="3 4" type="primary">LOC110976314</name>
</gene>
<keyword evidence="2" id="KW-1185">Reference proteome</keyword>